<keyword evidence="1" id="KW-1185">Reference proteome</keyword>
<accession>A0A5S6QDH0</accession>
<evidence type="ECO:0000313" key="1">
    <source>
        <dbReference type="Proteomes" id="UP000046395"/>
    </source>
</evidence>
<name>A0A5S6QDH0_TRIMR</name>
<proteinExistence type="predicted"/>
<dbReference type="WBParaSite" id="TMUE_1000005120.1">
    <property type="protein sequence ID" value="TMUE_1000005120.1"/>
    <property type="gene ID" value="WBGene00299210"/>
</dbReference>
<dbReference type="AlphaFoldDB" id="A0A5S6QDH0"/>
<organism evidence="1 2">
    <name type="scientific">Trichuris muris</name>
    <name type="common">Mouse whipworm</name>
    <dbReference type="NCBI Taxonomy" id="70415"/>
    <lineage>
        <taxon>Eukaryota</taxon>
        <taxon>Metazoa</taxon>
        <taxon>Ecdysozoa</taxon>
        <taxon>Nematoda</taxon>
        <taxon>Enoplea</taxon>
        <taxon>Dorylaimia</taxon>
        <taxon>Trichinellida</taxon>
        <taxon>Trichuridae</taxon>
        <taxon>Trichuris</taxon>
    </lineage>
</organism>
<protein>
    <submittedName>
        <fullName evidence="2">Uncharacterized protein</fullName>
    </submittedName>
</protein>
<dbReference type="Proteomes" id="UP000046395">
    <property type="component" value="Unassembled WGS sequence"/>
</dbReference>
<evidence type="ECO:0000313" key="2">
    <source>
        <dbReference type="WBParaSite" id="TMUE_1000005120.1"/>
    </source>
</evidence>
<reference evidence="2" key="1">
    <citation type="submission" date="2019-12" db="UniProtKB">
        <authorList>
            <consortium name="WormBaseParasite"/>
        </authorList>
    </citation>
    <scope>IDENTIFICATION</scope>
</reference>
<sequence>MEPFRISVAQFLLEGAKWVGIGIGVLPASRQPTCVFKQRLALRNRLLYGASCENLRTLFKMADDDFSDITADMSHWSAEQIVSFLAMDYSDRLVALTAGKHELYATVF</sequence>